<dbReference type="Proteomes" id="UP000800035">
    <property type="component" value="Unassembled WGS sequence"/>
</dbReference>
<dbReference type="GO" id="GO:0000209">
    <property type="term" value="P:protein polyubiquitination"/>
    <property type="evidence" value="ECO:0007669"/>
    <property type="project" value="TreeGrafter"/>
</dbReference>
<accession>A0A6A5TF01</accession>
<feature type="non-terminal residue" evidence="8">
    <location>
        <position position="1"/>
    </location>
</feature>
<dbReference type="Gene3D" id="3.30.40.10">
    <property type="entry name" value="Zinc/RING finger domain, C3HC4 (zinc finger)"/>
    <property type="match status" value="1"/>
</dbReference>
<dbReference type="AlphaFoldDB" id="A0A6A5TF01"/>
<evidence type="ECO:0000256" key="6">
    <source>
        <dbReference type="PROSITE-ProRule" id="PRU00175"/>
    </source>
</evidence>
<dbReference type="SUPFAM" id="SSF57850">
    <property type="entry name" value="RING/U-box"/>
    <property type="match status" value="1"/>
</dbReference>
<evidence type="ECO:0000256" key="3">
    <source>
        <dbReference type="ARBA" id="ARBA00022679"/>
    </source>
</evidence>
<name>A0A6A5TF01_9PLEO</name>
<keyword evidence="6" id="KW-0479">Metal-binding</keyword>
<reference evidence="8" key="1">
    <citation type="journal article" date="2020" name="Stud. Mycol.">
        <title>101 Dothideomycetes genomes: a test case for predicting lifestyles and emergence of pathogens.</title>
        <authorList>
            <person name="Haridas S."/>
            <person name="Albert R."/>
            <person name="Binder M."/>
            <person name="Bloem J."/>
            <person name="Labutti K."/>
            <person name="Salamov A."/>
            <person name="Andreopoulos B."/>
            <person name="Baker S."/>
            <person name="Barry K."/>
            <person name="Bills G."/>
            <person name="Bluhm B."/>
            <person name="Cannon C."/>
            <person name="Castanera R."/>
            <person name="Culley D."/>
            <person name="Daum C."/>
            <person name="Ezra D."/>
            <person name="Gonzalez J."/>
            <person name="Henrissat B."/>
            <person name="Kuo A."/>
            <person name="Liang C."/>
            <person name="Lipzen A."/>
            <person name="Lutzoni F."/>
            <person name="Magnuson J."/>
            <person name="Mondo S."/>
            <person name="Nolan M."/>
            <person name="Ohm R."/>
            <person name="Pangilinan J."/>
            <person name="Park H.-J."/>
            <person name="Ramirez L."/>
            <person name="Alfaro M."/>
            <person name="Sun H."/>
            <person name="Tritt A."/>
            <person name="Yoshinaga Y."/>
            <person name="Zwiers L.-H."/>
            <person name="Turgeon B."/>
            <person name="Goodwin S."/>
            <person name="Spatafora J."/>
            <person name="Crous P."/>
            <person name="Grigoriev I."/>
        </authorList>
    </citation>
    <scope>NUCLEOTIDE SEQUENCE</scope>
    <source>
        <strain evidence="8">CBS 675.92</strain>
    </source>
</reference>
<dbReference type="SMART" id="SM00184">
    <property type="entry name" value="RING"/>
    <property type="match status" value="1"/>
</dbReference>
<evidence type="ECO:0000256" key="1">
    <source>
        <dbReference type="ARBA" id="ARBA00000900"/>
    </source>
</evidence>
<dbReference type="PANTHER" id="PTHR46077">
    <property type="entry name" value="E3 UBIQUITIN-PROTEIN LIGASE TOPORS"/>
    <property type="match status" value="1"/>
</dbReference>
<sequence length="259" mass="29433">ASKDTSGDTCVICLSTITDRAITAPCNHYTFDFICLVSWLQQRSTCPLCKAQISSVQYDFASPTNFKTHTIHRTHLPSHSDPSRHPFSLHAPYGLPHRPRRPTRAPEHTVLDTSLLRRRHIYRHNLYSHHVGSNPSSRSRYRDITPCLIAASPALQSKARTFLRRELRVFTFLYNNTSEPLSSSAPSAAATTSSNAEFLLAYIVAMLKKVDIKGSDGRAEDIVGEFLGRRNARLLLHELGAWMRSPFEKLRDWDREVQY</sequence>
<keyword evidence="9" id="KW-1185">Reference proteome</keyword>
<evidence type="ECO:0000256" key="2">
    <source>
        <dbReference type="ARBA" id="ARBA00012483"/>
    </source>
</evidence>
<dbReference type="OrthoDB" id="21204at2759"/>
<keyword evidence="5" id="KW-0804">Transcription</keyword>
<evidence type="ECO:0000313" key="8">
    <source>
        <dbReference type="EMBL" id="KAF1950242.1"/>
    </source>
</evidence>
<dbReference type="PANTHER" id="PTHR46077:SF1">
    <property type="entry name" value="TOP1 BINDING ARGININE_SERINE RICH PROTEIN, E3 UBIQUITIN LIGASE"/>
    <property type="match status" value="1"/>
</dbReference>
<dbReference type="GO" id="GO:0008270">
    <property type="term" value="F:zinc ion binding"/>
    <property type="evidence" value="ECO:0007669"/>
    <property type="project" value="UniProtKB-KW"/>
</dbReference>
<dbReference type="GO" id="GO:0061630">
    <property type="term" value="F:ubiquitin protein ligase activity"/>
    <property type="evidence" value="ECO:0007669"/>
    <property type="project" value="UniProtKB-EC"/>
</dbReference>
<dbReference type="InterPro" id="IPR001841">
    <property type="entry name" value="Znf_RING"/>
</dbReference>
<evidence type="ECO:0000256" key="5">
    <source>
        <dbReference type="ARBA" id="ARBA00023163"/>
    </source>
</evidence>
<keyword evidence="4" id="KW-0805">Transcription regulation</keyword>
<dbReference type="InterPro" id="IPR013083">
    <property type="entry name" value="Znf_RING/FYVE/PHD"/>
</dbReference>
<protein>
    <recommendedName>
        <fullName evidence="2">RING-type E3 ubiquitin transferase</fullName>
        <ecNumber evidence="2">2.3.2.27</ecNumber>
    </recommendedName>
</protein>
<evidence type="ECO:0000313" key="9">
    <source>
        <dbReference type="Proteomes" id="UP000800035"/>
    </source>
</evidence>
<gene>
    <name evidence="8" type="ORF">CC80DRAFT_369854</name>
</gene>
<dbReference type="GO" id="GO:0006513">
    <property type="term" value="P:protein monoubiquitination"/>
    <property type="evidence" value="ECO:0007669"/>
    <property type="project" value="TreeGrafter"/>
</dbReference>
<keyword evidence="6" id="KW-0862">Zinc</keyword>
<dbReference type="EMBL" id="ML977027">
    <property type="protein sequence ID" value="KAF1950242.1"/>
    <property type="molecule type" value="Genomic_DNA"/>
</dbReference>
<feature type="non-terminal residue" evidence="8">
    <location>
        <position position="259"/>
    </location>
</feature>
<dbReference type="Pfam" id="PF13639">
    <property type="entry name" value="zf-RING_2"/>
    <property type="match status" value="1"/>
</dbReference>
<organism evidence="8 9">
    <name type="scientific">Byssothecium circinans</name>
    <dbReference type="NCBI Taxonomy" id="147558"/>
    <lineage>
        <taxon>Eukaryota</taxon>
        <taxon>Fungi</taxon>
        <taxon>Dikarya</taxon>
        <taxon>Ascomycota</taxon>
        <taxon>Pezizomycotina</taxon>
        <taxon>Dothideomycetes</taxon>
        <taxon>Pleosporomycetidae</taxon>
        <taxon>Pleosporales</taxon>
        <taxon>Massarineae</taxon>
        <taxon>Massarinaceae</taxon>
        <taxon>Byssothecium</taxon>
    </lineage>
</organism>
<dbReference type="EC" id="2.3.2.27" evidence="2"/>
<evidence type="ECO:0000259" key="7">
    <source>
        <dbReference type="PROSITE" id="PS50089"/>
    </source>
</evidence>
<proteinExistence type="predicted"/>
<keyword evidence="6" id="KW-0863">Zinc-finger</keyword>
<keyword evidence="3" id="KW-0808">Transferase</keyword>
<feature type="domain" description="RING-type" evidence="7">
    <location>
        <begin position="10"/>
        <end position="50"/>
    </location>
</feature>
<evidence type="ECO:0000256" key="4">
    <source>
        <dbReference type="ARBA" id="ARBA00023015"/>
    </source>
</evidence>
<comment type="catalytic activity">
    <reaction evidence="1">
        <text>S-ubiquitinyl-[E2 ubiquitin-conjugating enzyme]-L-cysteine + [acceptor protein]-L-lysine = [E2 ubiquitin-conjugating enzyme]-L-cysteine + N(6)-ubiquitinyl-[acceptor protein]-L-lysine.</text>
        <dbReference type="EC" id="2.3.2.27"/>
    </reaction>
</comment>
<dbReference type="PROSITE" id="PS50089">
    <property type="entry name" value="ZF_RING_2"/>
    <property type="match status" value="1"/>
</dbReference>